<evidence type="ECO:0000313" key="7">
    <source>
        <dbReference type="EMBL" id="KAK3540375.1"/>
    </source>
</evidence>
<dbReference type="InterPro" id="IPR007111">
    <property type="entry name" value="NACHT_NTPase"/>
</dbReference>
<dbReference type="Proteomes" id="UP001274896">
    <property type="component" value="Unassembled WGS sequence"/>
</dbReference>
<feature type="compositionally biased region" description="Polar residues" evidence="5">
    <location>
        <begin position="11"/>
        <end position="20"/>
    </location>
</feature>
<evidence type="ECO:0000256" key="3">
    <source>
        <dbReference type="ARBA" id="ARBA00022741"/>
    </source>
</evidence>
<keyword evidence="2" id="KW-0677">Repeat</keyword>
<dbReference type="InterPro" id="IPR041075">
    <property type="entry name" value="NOD1/2_WH"/>
</dbReference>
<proteinExistence type="predicted"/>
<keyword evidence="3" id="KW-0547">Nucleotide-binding</keyword>
<dbReference type="Gene3D" id="3.40.50.300">
    <property type="entry name" value="P-loop containing nucleotide triphosphate hydrolases"/>
    <property type="match status" value="1"/>
</dbReference>
<keyword evidence="1" id="KW-0433">Leucine-rich repeat</keyword>
<protein>
    <recommendedName>
        <fullName evidence="6">NACHT domain-containing protein</fullName>
    </recommendedName>
</protein>
<evidence type="ECO:0000256" key="5">
    <source>
        <dbReference type="SAM" id="MobiDB-lite"/>
    </source>
</evidence>
<comment type="caution">
    <text evidence="7">The sequence shown here is derived from an EMBL/GenBank/DDBJ whole genome shotgun (WGS) entry which is preliminary data.</text>
</comment>
<evidence type="ECO:0000256" key="1">
    <source>
        <dbReference type="ARBA" id="ARBA00022614"/>
    </source>
</evidence>
<sequence length="618" mass="69520">TTGPDNGARQRGQTTGQDNGAGQRGRTTVVLKKRNQELGLETHCHRSPGYKNPACPESEVEDEEDLKRAGILKMTPHIQKKMTHKDTANKLQTTLAYQYNLKLRSSLRVKSERTNEGTSEPGSSALLNEICTGFHITGSWSGDAINEQVETASGGPATQQMPINCSDLFKDKSIRRVLTKGAAGIGKTISVQKFILDWSEGKANQDVLFVFLLRFRGLNLVKQENHSMIKLLMKFFPELKEFQSIDCESYRVMFLFDGLDECRLPLNFHDNERMCDVPKSASVGALLTNLIKDNLLPSALLWITSRPGAASQIPPECIDQVTELRGFSDPQKEEYFRKKISDQSLADKIITHIKCSRSLYVMCHIPVFCWISATVLERMLGEAESGEIPKAQMYTHFLIFQIKHKDQKCHRIYDLDSERTKKRILALGKLVFHHLEKGNVILYDEDLRECGTDVREVPVFPGLCEQILEFDCCKGKMFNILWKCGLREESCRALSSALSSNWSRLRELELGENKLQDSGVKLLCAGLENPHCRLETLGLSNRSVRDEGFADLASALRSSPSSRLRELDLKVNEAGDSGVKVLTDLQNDPQSKLEMLHTGCCSIQFNEQVNLNKEMCPT</sequence>
<evidence type="ECO:0000313" key="8">
    <source>
        <dbReference type="Proteomes" id="UP001274896"/>
    </source>
</evidence>
<feature type="region of interest" description="Disordered" evidence="5">
    <location>
        <begin position="1"/>
        <end position="27"/>
    </location>
</feature>
<evidence type="ECO:0000259" key="6">
    <source>
        <dbReference type="PROSITE" id="PS50837"/>
    </source>
</evidence>
<dbReference type="InterPro" id="IPR032675">
    <property type="entry name" value="LRR_dom_sf"/>
</dbReference>
<dbReference type="SMART" id="SM01288">
    <property type="entry name" value="FISNA"/>
    <property type="match status" value="1"/>
</dbReference>
<dbReference type="PANTHER" id="PTHR24106">
    <property type="entry name" value="NACHT, LRR AND CARD DOMAINS-CONTAINING"/>
    <property type="match status" value="1"/>
</dbReference>
<dbReference type="SMART" id="SM00368">
    <property type="entry name" value="LRR_RI"/>
    <property type="match status" value="4"/>
</dbReference>
<evidence type="ECO:0000256" key="2">
    <source>
        <dbReference type="ARBA" id="ARBA00022737"/>
    </source>
</evidence>
<gene>
    <name evidence="7" type="ORF">QTP70_030214</name>
</gene>
<dbReference type="Gene3D" id="3.80.10.10">
    <property type="entry name" value="Ribonuclease Inhibitor"/>
    <property type="match status" value="1"/>
</dbReference>
<keyword evidence="4" id="KW-0067">ATP-binding</keyword>
<feature type="non-terminal residue" evidence="7">
    <location>
        <position position="1"/>
    </location>
</feature>
<evidence type="ECO:0000256" key="4">
    <source>
        <dbReference type="ARBA" id="ARBA00022840"/>
    </source>
</evidence>
<dbReference type="InterPro" id="IPR029495">
    <property type="entry name" value="NACHT-assoc"/>
</dbReference>
<dbReference type="Pfam" id="PF05729">
    <property type="entry name" value="NACHT"/>
    <property type="match status" value="1"/>
</dbReference>
<dbReference type="GO" id="GO:0005524">
    <property type="term" value="F:ATP binding"/>
    <property type="evidence" value="ECO:0007669"/>
    <property type="project" value="UniProtKB-KW"/>
</dbReference>
<name>A0AAE0V6Q1_9TELE</name>
<reference evidence="7" key="1">
    <citation type="submission" date="2023-06" db="EMBL/GenBank/DDBJ databases">
        <title>Male Hemibagrus guttatus genome.</title>
        <authorList>
            <person name="Bian C."/>
        </authorList>
    </citation>
    <scope>NUCLEOTIDE SEQUENCE</scope>
    <source>
        <strain evidence="7">Male_cb2023</strain>
        <tissue evidence="7">Muscle</tissue>
    </source>
</reference>
<feature type="domain" description="NACHT" evidence="6">
    <location>
        <begin position="175"/>
        <end position="309"/>
    </location>
</feature>
<keyword evidence="8" id="KW-1185">Reference proteome</keyword>
<dbReference type="InterPro" id="IPR051261">
    <property type="entry name" value="NLR"/>
</dbReference>
<dbReference type="InterPro" id="IPR027417">
    <property type="entry name" value="P-loop_NTPase"/>
</dbReference>
<dbReference type="Pfam" id="PF17779">
    <property type="entry name" value="WHD_NOD2"/>
    <property type="match status" value="1"/>
</dbReference>
<dbReference type="EMBL" id="JAUCMX010000007">
    <property type="protein sequence ID" value="KAK3540375.1"/>
    <property type="molecule type" value="Genomic_DNA"/>
</dbReference>
<dbReference type="Pfam" id="PF14484">
    <property type="entry name" value="FISNA"/>
    <property type="match status" value="1"/>
</dbReference>
<dbReference type="FunFam" id="3.40.50.300:FF:000210">
    <property type="entry name" value="Si:dkey-16p6.1"/>
    <property type="match status" value="1"/>
</dbReference>
<dbReference type="PROSITE" id="PS50837">
    <property type="entry name" value="NACHT"/>
    <property type="match status" value="1"/>
</dbReference>
<organism evidence="7 8">
    <name type="scientific">Hemibagrus guttatus</name>
    <dbReference type="NCBI Taxonomy" id="175788"/>
    <lineage>
        <taxon>Eukaryota</taxon>
        <taxon>Metazoa</taxon>
        <taxon>Chordata</taxon>
        <taxon>Craniata</taxon>
        <taxon>Vertebrata</taxon>
        <taxon>Euteleostomi</taxon>
        <taxon>Actinopterygii</taxon>
        <taxon>Neopterygii</taxon>
        <taxon>Teleostei</taxon>
        <taxon>Ostariophysi</taxon>
        <taxon>Siluriformes</taxon>
        <taxon>Bagridae</taxon>
        <taxon>Hemibagrus</taxon>
    </lineage>
</organism>
<dbReference type="SUPFAM" id="SSF52047">
    <property type="entry name" value="RNI-like"/>
    <property type="match status" value="1"/>
</dbReference>
<accession>A0AAE0V6Q1</accession>
<dbReference type="AlphaFoldDB" id="A0AAE0V6Q1"/>